<dbReference type="Proteomes" id="UP000294854">
    <property type="component" value="Unassembled WGS sequence"/>
</dbReference>
<comment type="caution">
    <text evidence="3">The sequence shown here is derived from an EMBL/GenBank/DDBJ whole genome shotgun (WGS) entry which is preliminary data.</text>
</comment>
<dbReference type="RefSeq" id="WP_010619116.1">
    <property type="nucleotide sequence ID" value="NZ_PUFO01000080.1"/>
</dbReference>
<dbReference type="STRING" id="1122149.FD44_GL000142"/>
<evidence type="ECO:0000256" key="1">
    <source>
        <dbReference type="ARBA" id="ARBA00022729"/>
    </source>
</evidence>
<accession>A0A4R5NHB5</accession>
<name>A0A4R5NHB5_9LACO</name>
<dbReference type="InterPro" id="IPR025987">
    <property type="entry name" value="GW_dom"/>
</dbReference>
<dbReference type="Pfam" id="PF13457">
    <property type="entry name" value="GW"/>
    <property type="match status" value="2"/>
</dbReference>
<dbReference type="EMBL" id="PUFO01000080">
    <property type="protein sequence ID" value="TDG73943.1"/>
    <property type="molecule type" value="Genomic_DNA"/>
</dbReference>
<keyword evidence="4" id="KW-1185">Reference proteome</keyword>
<protein>
    <recommendedName>
        <fullName evidence="2">GW domain-containing protein</fullName>
    </recommendedName>
</protein>
<proteinExistence type="predicted"/>
<dbReference type="AlphaFoldDB" id="A0A4R5NHB5"/>
<gene>
    <name evidence="3" type="ORF">C5L31_002094</name>
</gene>
<reference evidence="3 4" key="1">
    <citation type="journal article" date="2019" name="Appl. Microbiol. Biotechnol.">
        <title>Uncovering carbohydrate metabolism through a genotype-phenotype association study of 56 lactic acid bacteria genomes.</title>
        <authorList>
            <person name="Buron-Moles G."/>
            <person name="Chailyan A."/>
            <person name="Dolejs I."/>
            <person name="Forster J."/>
            <person name="Miks M.H."/>
        </authorList>
    </citation>
    <scope>NUCLEOTIDE SEQUENCE [LARGE SCALE GENOMIC DNA]</scope>
    <source>
        <strain evidence="3 4">ATCC 49373</strain>
    </source>
</reference>
<evidence type="ECO:0000313" key="3">
    <source>
        <dbReference type="EMBL" id="TDG73943.1"/>
    </source>
</evidence>
<feature type="domain" description="GW" evidence="2">
    <location>
        <begin position="119"/>
        <end position="175"/>
    </location>
</feature>
<keyword evidence="1" id="KW-0732">Signal</keyword>
<evidence type="ECO:0000313" key="4">
    <source>
        <dbReference type="Proteomes" id="UP000294854"/>
    </source>
</evidence>
<feature type="domain" description="GW" evidence="2">
    <location>
        <begin position="17"/>
        <end position="93"/>
    </location>
</feature>
<dbReference type="SUPFAM" id="SSF82057">
    <property type="entry name" value="Prokaryotic SH3-related domain"/>
    <property type="match status" value="1"/>
</dbReference>
<dbReference type="InterPro" id="IPR014867">
    <property type="entry name" value="Spore_coat_CotH_CotH2/3/7"/>
</dbReference>
<dbReference type="Gene3D" id="2.30.30.170">
    <property type="match status" value="1"/>
</dbReference>
<evidence type="ECO:0000259" key="2">
    <source>
        <dbReference type="Pfam" id="PF13457"/>
    </source>
</evidence>
<dbReference type="Pfam" id="PF08757">
    <property type="entry name" value="CotH"/>
    <property type="match status" value="1"/>
</dbReference>
<dbReference type="InterPro" id="IPR038200">
    <property type="entry name" value="GW_dom_sf"/>
</dbReference>
<dbReference type="OrthoDB" id="2282177at2"/>
<sequence length="571" mass="65143">MTKESKSEYQSYVVNFKKVAYDGVINQNNRKDGMYAGNPWPVRAGETIKSGGDLGRFHGETVAVFEEMLLNIGSIWCHVTIRDEAYWIAKDALEVPTRTYTFSKTPYLAQLTFTEHLPIYENLPYSTPTAHVKRRSIRKNYFKENVVQVFEEATSSAGTFVHVIDNRRTIWINKEFITNAGTVLPLINITGDVFKLAKGRTAVAPVTIHLLNQTPVTAWGRITVQGASSASWARHNYEIQLFKDATTREPVKLKLFDWQQARSKFSLRSDYMDPTHVRTQTALNLWRAILKTDDAYVNTVRDTDFLGTTAGYPVNLSMNGETTGIYNLMTYLDADSLEIDSRSSSEIMIMGRQGHTDKPGLVFSESHPHLDGSDFDIMSHQSAGNKVVRESIYRLTSFIHEASDAEFYAKANDYFDPINVINYFLFVIATDAYDNMTHNNVMYTYDGQKWLFTILDLDAIFMVGRAGHKVNPESKNHQKTVDDQTSPLWEKMKRTFATEIQQQWQALRQTVLQSDLIMADAEAQAGQIKQSVKLDQALWESPANWFTLDYLKDYLPKHLAECDAWVDQLTK</sequence>
<organism evidence="3 4">
    <name type="scientific">Secundilactobacillus malefermentans</name>
    <dbReference type="NCBI Taxonomy" id="176292"/>
    <lineage>
        <taxon>Bacteria</taxon>
        <taxon>Bacillati</taxon>
        <taxon>Bacillota</taxon>
        <taxon>Bacilli</taxon>
        <taxon>Lactobacillales</taxon>
        <taxon>Lactobacillaceae</taxon>
        <taxon>Secundilactobacillus</taxon>
    </lineage>
</organism>